<dbReference type="EnsemblMetazoa" id="XM_022799433">
    <property type="protein sequence ID" value="XP_022655168"/>
    <property type="gene ID" value="LOC111247901"/>
</dbReference>
<name>A0A7M7JQ09_VARDE</name>
<feature type="compositionally biased region" description="Polar residues" evidence="1">
    <location>
        <begin position="232"/>
        <end position="257"/>
    </location>
</feature>
<feature type="region of interest" description="Disordered" evidence="1">
    <location>
        <begin position="213"/>
        <end position="257"/>
    </location>
</feature>
<organism evidence="2 3">
    <name type="scientific">Varroa destructor</name>
    <name type="common">Honeybee mite</name>
    <dbReference type="NCBI Taxonomy" id="109461"/>
    <lineage>
        <taxon>Eukaryota</taxon>
        <taxon>Metazoa</taxon>
        <taxon>Ecdysozoa</taxon>
        <taxon>Arthropoda</taxon>
        <taxon>Chelicerata</taxon>
        <taxon>Arachnida</taxon>
        <taxon>Acari</taxon>
        <taxon>Parasitiformes</taxon>
        <taxon>Mesostigmata</taxon>
        <taxon>Gamasina</taxon>
        <taxon>Dermanyssoidea</taxon>
        <taxon>Varroidae</taxon>
        <taxon>Varroa</taxon>
    </lineage>
</organism>
<reference evidence="2" key="1">
    <citation type="submission" date="2021-01" db="UniProtKB">
        <authorList>
            <consortium name="EnsemblMetazoa"/>
        </authorList>
    </citation>
    <scope>IDENTIFICATION</scope>
</reference>
<dbReference type="AlphaFoldDB" id="A0A7M7JQ09"/>
<protein>
    <submittedName>
        <fullName evidence="2">Uncharacterized protein</fullName>
    </submittedName>
</protein>
<evidence type="ECO:0000313" key="3">
    <source>
        <dbReference type="Proteomes" id="UP000594260"/>
    </source>
</evidence>
<dbReference type="KEGG" id="vde:111247901"/>
<dbReference type="InParanoid" id="A0A7M7JQ09"/>
<evidence type="ECO:0000313" key="2">
    <source>
        <dbReference type="EnsemblMetazoa" id="XP_022655168"/>
    </source>
</evidence>
<proteinExistence type="predicted"/>
<dbReference type="GeneID" id="111247901"/>
<evidence type="ECO:0000256" key="1">
    <source>
        <dbReference type="SAM" id="MobiDB-lite"/>
    </source>
</evidence>
<accession>A0A7M7JQ09</accession>
<sequence>MDYSGAGSIKKIFGRQREPYGFVTIHQPQEVKGMEAVFYLKDVLVSEDERRLLQGGLIVHFNFARKPIDRMKAPCPFRATQVRVQDPMEYKGTVARCNQGSLTVFLDVLFKQVRVPYSAQLAVTGDRCIVTISWKQMVRALRKNRDPVGQLVALDRKNLDTKDSYVNKIKDIHTAANNSVTVQASSVTLNSIARSYDEFDDDVFSSNFAGPSQGFSTSRDSRDSDSVTNSSMYSQSSYRTNSISSFGQPESHQRSLQAFQSQYQQMWNLQSRTLSTRQSSVSSCGCGLLGGSIWSTDFVSQTDMRSTKDSRGSSSSGNSSPDSARRDSLGEVGDKWSDADWHMQTIRIAEMALPGKR</sequence>
<dbReference type="Proteomes" id="UP000594260">
    <property type="component" value="Unplaced"/>
</dbReference>
<dbReference type="OrthoDB" id="10436900at2759"/>
<dbReference type="RefSeq" id="XP_022655168.1">
    <property type="nucleotide sequence ID" value="XM_022799433.1"/>
</dbReference>
<keyword evidence="3" id="KW-1185">Reference proteome</keyword>
<feature type="region of interest" description="Disordered" evidence="1">
    <location>
        <begin position="303"/>
        <end position="336"/>
    </location>
</feature>
<feature type="compositionally biased region" description="Low complexity" evidence="1">
    <location>
        <begin position="312"/>
        <end position="322"/>
    </location>
</feature>
<feature type="compositionally biased region" description="Basic and acidic residues" evidence="1">
    <location>
        <begin position="323"/>
        <end position="336"/>
    </location>
</feature>